<feature type="chain" id="PRO_5041938764" evidence="1">
    <location>
        <begin position="20"/>
        <end position="76"/>
    </location>
</feature>
<sequence>MRLSTYGLLLAAFTGLALGAPTDGSENELMKRGCVVSSTVLSQRANVAQPITAIVNAIVTMVKDQANLKPVRGKEG</sequence>
<keyword evidence="1" id="KW-0732">Signal</keyword>
<evidence type="ECO:0000313" key="3">
    <source>
        <dbReference type="Proteomes" id="UP001194746"/>
    </source>
</evidence>
<comment type="caution">
    <text evidence="2">The sequence shown here is derived from an EMBL/GenBank/DDBJ whole genome shotgun (WGS) entry which is preliminary data.</text>
</comment>
<reference evidence="2" key="2">
    <citation type="submission" date="2020-02" db="EMBL/GenBank/DDBJ databases">
        <authorList>
            <person name="Gilchrist C.L.M."/>
            <person name="Chooi Y.-H."/>
        </authorList>
    </citation>
    <scope>NUCLEOTIDE SEQUENCE</scope>
    <source>
        <strain evidence="2">MST-FP2251</strain>
    </source>
</reference>
<organism evidence="2 3">
    <name type="scientific">Aspergillus nanangensis</name>
    <dbReference type="NCBI Taxonomy" id="2582783"/>
    <lineage>
        <taxon>Eukaryota</taxon>
        <taxon>Fungi</taxon>
        <taxon>Dikarya</taxon>
        <taxon>Ascomycota</taxon>
        <taxon>Pezizomycotina</taxon>
        <taxon>Eurotiomycetes</taxon>
        <taxon>Eurotiomycetidae</taxon>
        <taxon>Eurotiales</taxon>
        <taxon>Aspergillaceae</taxon>
        <taxon>Aspergillus</taxon>
        <taxon>Aspergillus subgen. Circumdati</taxon>
    </lineage>
</organism>
<protein>
    <submittedName>
        <fullName evidence="2">Uncharacterized protein</fullName>
    </submittedName>
</protein>
<feature type="signal peptide" evidence="1">
    <location>
        <begin position="1"/>
        <end position="19"/>
    </location>
</feature>
<accession>A0AAD4CN56</accession>
<proteinExistence type="predicted"/>
<reference evidence="2" key="1">
    <citation type="journal article" date="2019" name="Beilstein J. Org. Chem.">
        <title>Nanangenines: drimane sesquiterpenoids as the dominant metabolite cohort of a novel Australian fungus, Aspergillus nanangensis.</title>
        <authorList>
            <person name="Lacey H.J."/>
            <person name="Gilchrist C.L.M."/>
            <person name="Crombie A."/>
            <person name="Kalaitzis J.A."/>
            <person name="Vuong D."/>
            <person name="Rutledge P.J."/>
            <person name="Turner P."/>
            <person name="Pitt J.I."/>
            <person name="Lacey E."/>
            <person name="Chooi Y.H."/>
            <person name="Piggott A.M."/>
        </authorList>
    </citation>
    <scope>NUCLEOTIDE SEQUENCE</scope>
    <source>
        <strain evidence="2">MST-FP2251</strain>
    </source>
</reference>
<name>A0AAD4CN56_ASPNN</name>
<dbReference type="EMBL" id="VCAU01000044">
    <property type="protein sequence ID" value="KAF9888632.1"/>
    <property type="molecule type" value="Genomic_DNA"/>
</dbReference>
<gene>
    <name evidence="2" type="ORF">FE257_008390</name>
</gene>
<dbReference type="AlphaFoldDB" id="A0AAD4CN56"/>
<evidence type="ECO:0000313" key="2">
    <source>
        <dbReference type="EMBL" id="KAF9888632.1"/>
    </source>
</evidence>
<keyword evidence="3" id="KW-1185">Reference proteome</keyword>
<dbReference type="Proteomes" id="UP001194746">
    <property type="component" value="Unassembled WGS sequence"/>
</dbReference>
<evidence type="ECO:0000256" key="1">
    <source>
        <dbReference type="SAM" id="SignalP"/>
    </source>
</evidence>